<accession>A0A6I4I938</accession>
<comment type="caution">
    <text evidence="1">The sequence shown here is derived from an EMBL/GenBank/DDBJ whole genome shotgun (WGS) entry which is preliminary data.</text>
</comment>
<sequence>MKFLLYILLITAVFTGFGCKKKNKEEPAPIANTTPEKTIKITYEVNSSVAAFDNEAYNKLMFTAAEGSYLFDTFKGTTWKKEVNIIDNGKSSIGLHVDMLLNGDKATAIGKIYINDELKVTSNSTSPYYSNGRTQTLLDVKYR</sequence>
<name>A0A6I4I938_9SPHI</name>
<dbReference type="RefSeq" id="WP_157542087.1">
    <property type="nucleotide sequence ID" value="NZ_WQLA01000004.1"/>
</dbReference>
<dbReference type="EMBL" id="WQLA01000004">
    <property type="protein sequence ID" value="MVN91760.1"/>
    <property type="molecule type" value="Genomic_DNA"/>
</dbReference>
<protein>
    <submittedName>
        <fullName evidence="1">Uncharacterized protein</fullName>
    </submittedName>
</protein>
<evidence type="ECO:0000313" key="1">
    <source>
        <dbReference type="EMBL" id="MVN91760.1"/>
    </source>
</evidence>
<organism evidence="1 2">
    <name type="scientific">Mucilaginibacter aquatilis</name>
    <dbReference type="NCBI Taxonomy" id="1517760"/>
    <lineage>
        <taxon>Bacteria</taxon>
        <taxon>Pseudomonadati</taxon>
        <taxon>Bacteroidota</taxon>
        <taxon>Sphingobacteriia</taxon>
        <taxon>Sphingobacteriales</taxon>
        <taxon>Sphingobacteriaceae</taxon>
        <taxon>Mucilaginibacter</taxon>
    </lineage>
</organism>
<gene>
    <name evidence="1" type="ORF">GO816_11540</name>
</gene>
<reference evidence="1 2" key="1">
    <citation type="submission" date="2019-12" db="EMBL/GenBank/DDBJ databases">
        <title>Mucilaginibacter sp. HME9299 genome sequencing and assembly.</title>
        <authorList>
            <person name="Kang H."/>
            <person name="Kim H."/>
            <person name="Joh K."/>
        </authorList>
    </citation>
    <scope>NUCLEOTIDE SEQUENCE [LARGE SCALE GENOMIC DNA]</scope>
    <source>
        <strain evidence="1 2">HME9299</strain>
    </source>
</reference>
<dbReference type="OrthoDB" id="4174719at2"/>
<keyword evidence="2" id="KW-1185">Reference proteome</keyword>
<dbReference type="PROSITE" id="PS51257">
    <property type="entry name" value="PROKAR_LIPOPROTEIN"/>
    <property type="match status" value="1"/>
</dbReference>
<dbReference type="Proteomes" id="UP000434850">
    <property type="component" value="Unassembled WGS sequence"/>
</dbReference>
<proteinExistence type="predicted"/>
<dbReference type="AlphaFoldDB" id="A0A6I4I938"/>
<evidence type="ECO:0000313" key="2">
    <source>
        <dbReference type="Proteomes" id="UP000434850"/>
    </source>
</evidence>